<accession>A0ABV0GJX5</accession>
<organism evidence="2 3">
    <name type="scientific">Roseateles flavus</name>
    <dbReference type="NCBI Taxonomy" id="3149041"/>
    <lineage>
        <taxon>Bacteria</taxon>
        <taxon>Pseudomonadati</taxon>
        <taxon>Pseudomonadota</taxon>
        <taxon>Betaproteobacteria</taxon>
        <taxon>Burkholderiales</taxon>
        <taxon>Sphaerotilaceae</taxon>
        <taxon>Roseateles</taxon>
    </lineage>
</organism>
<proteinExistence type="predicted"/>
<comment type="caution">
    <text evidence="2">The sequence shown here is derived from an EMBL/GenBank/DDBJ whole genome shotgun (WGS) entry which is preliminary data.</text>
</comment>
<evidence type="ECO:0000313" key="3">
    <source>
        <dbReference type="Proteomes" id="UP001462640"/>
    </source>
</evidence>
<evidence type="ECO:0000313" key="2">
    <source>
        <dbReference type="EMBL" id="MEO3715413.1"/>
    </source>
</evidence>
<name>A0ABV0GJX5_9BURK</name>
<gene>
    <name evidence="2" type="ORF">ABDJ40_21795</name>
</gene>
<protein>
    <recommendedName>
        <fullName evidence="4">PIN domain-containing protein</fullName>
    </recommendedName>
</protein>
<dbReference type="RefSeq" id="WP_347612846.1">
    <property type="nucleotide sequence ID" value="NZ_JBDPZC010000014.1"/>
</dbReference>
<sequence length="172" mass="18418">MKAGTAKAVQAKAGKEPAGKGRTAARSRKTRPSGVVLDTALLLQVLLHNDAEGTLLRQAWQDGRLPLLVCAETARLLMLSLAAPVLKLKPAQQQELLADVLPYAQVCKPLQGRAAARLPQGPLLALSLALEAGAGLLLSESVALRNHVARQAARYPGLRVRTLREWVDESRT</sequence>
<keyword evidence="3" id="KW-1185">Reference proteome</keyword>
<evidence type="ECO:0008006" key="4">
    <source>
        <dbReference type="Google" id="ProtNLM"/>
    </source>
</evidence>
<feature type="region of interest" description="Disordered" evidence="1">
    <location>
        <begin position="1"/>
        <end position="30"/>
    </location>
</feature>
<evidence type="ECO:0000256" key="1">
    <source>
        <dbReference type="SAM" id="MobiDB-lite"/>
    </source>
</evidence>
<dbReference type="EMBL" id="JBDPZC010000014">
    <property type="protein sequence ID" value="MEO3715413.1"/>
    <property type="molecule type" value="Genomic_DNA"/>
</dbReference>
<reference evidence="2 3" key="1">
    <citation type="submission" date="2024-05" db="EMBL/GenBank/DDBJ databases">
        <title>Roseateles sp. 2.12 16S ribosomal RNA gene Genome sequencing and assembly.</title>
        <authorList>
            <person name="Woo H."/>
        </authorList>
    </citation>
    <scope>NUCLEOTIDE SEQUENCE [LARGE SCALE GENOMIC DNA]</scope>
    <source>
        <strain evidence="2 3">2.12</strain>
    </source>
</reference>
<dbReference type="Proteomes" id="UP001462640">
    <property type="component" value="Unassembled WGS sequence"/>
</dbReference>